<dbReference type="InterPro" id="IPR007554">
    <property type="entry name" value="Glycerophosphate_synth"/>
</dbReference>
<keyword evidence="1" id="KW-0812">Transmembrane</keyword>
<dbReference type="EMBL" id="ACDN02000052">
    <property type="protein sequence ID" value="EQM94659.1"/>
    <property type="molecule type" value="Genomic_DNA"/>
</dbReference>
<evidence type="ECO:0000256" key="1">
    <source>
        <dbReference type="SAM" id="Phobius"/>
    </source>
</evidence>
<dbReference type="GO" id="GO:0047355">
    <property type="term" value="F:CDP-glycerol glycerophosphotransferase activity"/>
    <property type="evidence" value="ECO:0007669"/>
    <property type="project" value="InterPro"/>
</dbReference>
<name>T5LNZ1_9HELI</name>
<keyword evidence="1" id="KW-0472">Membrane</keyword>
<keyword evidence="1" id="KW-1133">Transmembrane helix</keyword>
<protein>
    <recommendedName>
        <fullName evidence="5">CDP-glycerol:poly(Glycerophosphate) glycerophosphotransferase</fullName>
    </recommendedName>
</protein>
<dbReference type="SUPFAM" id="SSF53756">
    <property type="entry name" value="UDP-Glycosyltransferase/glycogen phosphorylase"/>
    <property type="match status" value="1"/>
</dbReference>
<dbReference type="AlphaFoldDB" id="T5LNZ1"/>
<gene>
    <name evidence="3" type="ORF">HRAG_02293</name>
</gene>
<sequence length="499" mass="56444">MKPILSLFILLCLSPSIAFAYLDPGSGSLLLSSIVALFASALFFIKNLFYKIISFGTYNPLTSTTGGGGQSHKNLVFYAEGPQYYGTFKPILDALDSLKHPYTYYTSSQHDPALKRLDSNNRLDSSRGLESSPSKNGEFIYIGEGNKAYNLLNRLRADILVLTTPGLDVLHIKRNRGVAHYCHIVHSLSPMTYRVFGVDYFDSVLVANEVQEDFVRDIESAHNVKRKHIAITGSTYLDELSLQANALESFPKNSTKTILVSPSWGKETLLNKYGLDLLLPLAKSSYHIIIRPHPQSYISPSERENIQHLQEALKDYSNVEWDKDTPNIYAFARADMMISDFSSVIFDFVCLQGKPVLTIDNDMDLSGYDMADIERDSIWTFKALDRIGKRISQEHFSQLQEICEEIFNSCDLKDTQQSSLNTNAAHTHNSHKNTQLHLQETKELLWQHSHNAGMQSARELLKIEREILESRLKPQIALVARLRELDTMLEKGLEKGKLC</sequence>
<accession>T5LNZ1</accession>
<dbReference type="HOGENOM" id="CLU_037413_0_0_7"/>
<reference evidence="3 4" key="1">
    <citation type="journal article" date="2014" name="Genome Announc.">
        <title>Draft genome sequences of six enterohepatic helicobacter species isolated from humans and one from rhesus macaques.</title>
        <authorList>
            <person name="Shen Z."/>
            <person name="Sheh A."/>
            <person name="Young S.K."/>
            <person name="Abouelliel A."/>
            <person name="Ward D.V."/>
            <person name="Earl A.M."/>
            <person name="Fox J.G."/>
        </authorList>
    </citation>
    <scope>NUCLEOTIDE SEQUENCE [LARGE SCALE GENOMIC DNA]</scope>
    <source>
        <strain evidence="3 4">ATCC 43879</strain>
    </source>
</reference>
<proteinExistence type="predicted"/>
<organism evidence="3 4">
    <name type="scientific">Helicobacter bilis ATCC 43879</name>
    <dbReference type="NCBI Taxonomy" id="613026"/>
    <lineage>
        <taxon>Bacteria</taxon>
        <taxon>Pseudomonadati</taxon>
        <taxon>Campylobacterota</taxon>
        <taxon>Epsilonproteobacteria</taxon>
        <taxon>Campylobacterales</taxon>
        <taxon>Helicobacteraceae</taxon>
        <taxon>Helicobacter</taxon>
    </lineage>
</organism>
<dbReference type="Pfam" id="PF04464">
    <property type="entry name" value="Glyphos_transf"/>
    <property type="match status" value="1"/>
</dbReference>
<dbReference type="eggNOG" id="COG1887">
    <property type="taxonomic scope" value="Bacteria"/>
</dbReference>
<keyword evidence="2" id="KW-0732">Signal</keyword>
<dbReference type="InterPro" id="IPR043148">
    <property type="entry name" value="TagF_C"/>
</dbReference>
<comment type="caution">
    <text evidence="3">The sequence shown here is derived from an EMBL/GenBank/DDBJ whole genome shotgun (WGS) entry which is preliminary data.</text>
</comment>
<evidence type="ECO:0000313" key="3">
    <source>
        <dbReference type="EMBL" id="EQM94659.1"/>
    </source>
</evidence>
<dbReference type="Proteomes" id="UP000005085">
    <property type="component" value="Unassembled WGS sequence"/>
</dbReference>
<evidence type="ECO:0000256" key="2">
    <source>
        <dbReference type="SAM" id="SignalP"/>
    </source>
</evidence>
<evidence type="ECO:0008006" key="5">
    <source>
        <dbReference type="Google" id="ProtNLM"/>
    </source>
</evidence>
<keyword evidence="4" id="KW-1185">Reference proteome</keyword>
<feature type="chain" id="PRO_5004599442" description="CDP-glycerol:poly(Glycerophosphate) glycerophosphotransferase" evidence="2">
    <location>
        <begin position="21"/>
        <end position="499"/>
    </location>
</feature>
<evidence type="ECO:0000313" key="4">
    <source>
        <dbReference type="Proteomes" id="UP000005085"/>
    </source>
</evidence>
<dbReference type="RefSeq" id="WP_020995814.1">
    <property type="nucleotide sequence ID" value="NZ_KI392040.1"/>
</dbReference>
<dbReference type="GO" id="GO:0016020">
    <property type="term" value="C:membrane"/>
    <property type="evidence" value="ECO:0007669"/>
    <property type="project" value="InterPro"/>
</dbReference>
<dbReference type="Gene3D" id="3.40.50.12580">
    <property type="match status" value="1"/>
</dbReference>
<feature type="signal peptide" evidence="2">
    <location>
        <begin position="1"/>
        <end position="20"/>
    </location>
</feature>
<feature type="transmembrane region" description="Helical" evidence="1">
    <location>
        <begin position="30"/>
        <end position="49"/>
    </location>
</feature>